<dbReference type="GO" id="GO:0009295">
    <property type="term" value="C:nucleoid"/>
    <property type="evidence" value="ECO:0007669"/>
    <property type="project" value="TreeGrafter"/>
</dbReference>
<dbReference type="Pfam" id="PF00436">
    <property type="entry name" value="SSB"/>
    <property type="match status" value="1"/>
</dbReference>
<evidence type="ECO:0000256" key="1">
    <source>
        <dbReference type="ARBA" id="ARBA00023125"/>
    </source>
</evidence>
<reference evidence="4 5" key="1">
    <citation type="submission" date="2015-09" db="EMBL/GenBank/DDBJ databases">
        <title>Whole genome shotgun sequence assembly of Aphanizomenon flos-aquae UKL13.</title>
        <authorList>
            <person name="Driscoll C."/>
        </authorList>
    </citation>
    <scope>NUCLEOTIDE SEQUENCE [LARGE SCALE GENOMIC DNA]</scope>
    <source>
        <strain evidence="4">MDT13</strain>
    </source>
</reference>
<feature type="compositionally biased region" description="Polar residues" evidence="3">
    <location>
        <begin position="122"/>
        <end position="138"/>
    </location>
</feature>
<organism evidence="4 5">
    <name type="scientific">Aphanizomenon flos-aquae LD13</name>
    <dbReference type="NCBI Taxonomy" id="1710894"/>
    <lineage>
        <taxon>Bacteria</taxon>
        <taxon>Bacillati</taxon>
        <taxon>Cyanobacteriota</taxon>
        <taxon>Cyanophyceae</taxon>
        <taxon>Nostocales</taxon>
        <taxon>Aphanizomenonaceae</taxon>
        <taxon>Aphanizomenon</taxon>
    </lineage>
</organism>
<dbReference type="AlphaFoldDB" id="A0A1B7W1L1"/>
<dbReference type="PATRIC" id="fig|1710894.3.peg.3957"/>
<dbReference type="GO" id="GO:0006260">
    <property type="term" value="P:DNA replication"/>
    <property type="evidence" value="ECO:0007669"/>
    <property type="project" value="InterPro"/>
</dbReference>
<evidence type="ECO:0000256" key="3">
    <source>
        <dbReference type="SAM" id="MobiDB-lite"/>
    </source>
</evidence>
<dbReference type="EMBL" id="LJOY01000003">
    <property type="protein sequence ID" value="OBQ27165.1"/>
    <property type="molecule type" value="Genomic_DNA"/>
</dbReference>
<sequence>MNSCILMAEIYDDPQLRHTPDGLEITEMIVHVAGVKPDDPSHPLKVVGWGNLAKEIHQSYHQGDRVIIEGRLGMNTIDRPEGFKEKRAELTVQKIHAIGQGNYTSSPAAVMRTTPVNEPPAAQSNYVPTNNYESNHPQSAPVPQVAASQPTYQPPAPVQSPSPVGVRPEPDPDDIPF</sequence>
<evidence type="ECO:0000256" key="2">
    <source>
        <dbReference type="PROSITE-ProRule" id="PRU00252"/>
    </source>
</evidence>
<gene>
    <name evidence="4" type="ORF">AN481_01600</name>
</gene>
<protein>
    <submittedName>
        <fullName evidence="4">Single-stranded DNA-binding protein</fullName>
    </submittedName>
</protein>
<dbReference type="GO" id="GO:0003697">
    <property type="term" value="F:single-stranded DNA binding"/>
    <property type="evidence" value="ECO:0007669"/>
    <property type="project" value="InterPro"/>
</dbReference>
<proteinExistence type="predicted"/>
<name>A0A1B7W1L1_APHFL</name>
<dbReference type="PANTHER" id="PTHR10302">
    <property type="entry name" value="SINGLE-STRANDED DNA-BINDING PROTEIN"/>
    <property type="match status" value="1"/>
</dbReference>
<dbReference type="STRING" id="1803587.GCA_001593825_01484"/>
<dbReference type="InterPro" id="IPR011344">
    <property type="entry name" value="ssDNA-bd"/>
</dbReference>
<keyword evidence="1 2" id="KW-0238">DNA-binding</keyword>
<dbReference type="Gene3D" id="2.40.50.140">
    <property type="entry name" value="Nucleic acid-binding proteins"/>
    <property type="match status" value="1"/>
</dbReference>
<dbReference type="InterPro" id="IPR000424">
    <property type="entry name" value="Primosome_PriB/ssb"/>
</dbReference>
<feature type="region of interest" description="Disordered" evidence="3">
    <location>
        <begin position="110"/>
        <end position="177"/>
    </location>
</feature>
<accession>A0A1B7W1L1</accession>
<evidence type="ECO:0000313" key="4">
    <source>
        <dbReference type="EMBL" id="OBQ27165.1"/>
    </source>
</evidence>
<dbReference type="CDD" id="cd04496">
    <property type="entry name" value="SSB_OBF"/>
    <property type="match status" value="1"/>
</dbReference>
<comment type="caution">
    <text evidence="4">The sequence shown here is derived from an EMBL/GenBank/DDBJ whole genome shotgun (WGS) entry which is preliminary data.</text>
</comment>
<evidence type="ECO:0000313" key="5">
    <source>
        <dbReference type="Proteomes" id="UP000092382"/>
    </source>
</evidence>
<dbReference type="Proteomes" id="UP000092382">
    <property type="component" value="Unassembled WGS sequence"/>
</dbReference>
<dbReference type="SUPFAM" id="SSF50249">
    <property type="entry name" value="Nucleic acid-binding proteins"/>
    <property type="match status" value="1"/>
</dbReference>
<dbReference type="InterPro" id="IPR012340">
    <property type="entry name" value="NA-bd_OB-fold"/>
</dbReference>
<dbReference type="PANTHER" id="PTHR10302:SF27">
    <property type="entry name" value="SINGLE-STRANDED DNA-BINDING PROTEIN"/>
    <property type="match status" value="1"/>
</dbReference>
<dbReference type="PROSITE" id="PS50935">
    <property type="entry name" value="SSB"/>
    <property type="match status" value="1"/>
</dbReference>